<accession>A0AAV9C5S9</accession>
<proteinExistence type="inferred from homology"/>
<evidence type="ECO:0000256" key="7">
    <source>
        <dbReference type="ARBA" id="ARBA00023002"/>
    </source>
</evidence>
<dbReference type="AlphaFoldDB" id="A0AAV9C5S9"/>
<evidence type="ECO:0000256" key="6">
    <source>
        <dbReference type="ARBA" id="ARBA00022989"/>
    </source>
</evidence>
<sequence length="184" mass="21326">MAFVFVVSPTLVHRRLRRNGFTRPPPRFPLGNILDMAKEKIKRDPFEGPLEVSHDIHSMVFPHFAQWRKLYGKVFIYWLGTEPFLYIADPEYLKAISSVVVTKKWGKPTVFRRDRQPMFGDGLVMVEGDRWVTNRHSITPLFSMSNLNVSLSNPNIISFSTKASDKLKDPFHPIARPLLMLEML</sequence>
<evidence type="ECO:0000313" key="12">
    <source>
        <dbReference type="Proteomes" id="UP001180020"/>
    </source>
</evidence>
<evidence type="ECO:0000256" key="9">
    <source>
        <dbReference type="ARBA" id="ARBA00023033"/>
    </source>
</evidence>
<dbReference type="GO" id="GO:0016020">
    <property type="term" value="C:membrane"/>
    <property type="evidence" value="ECO:0007669"/>
    <property type="project" value="UniProtKB-SubCell"/>
</dbReference>
<keyword evidence="4" id="KW-0812">Transmembrane</keyword>
<dbReference type="SUPFAM" id="SSF48264">
    <property type="entry name" value="Cytochrome P450"/>
    <property type="match status" value="1"/>
</dbReference>
<keyword evidence="7" id="KW-0560">Oxidoreductase</keyword>
<comment type="similarity">
    <text evidence="2">Belongs to the cytochrome P450 family.</text>
</comment>
<keyword evidence="8" id="KW-0408">Iron</keyword>
<dbReference type="GO" id="GO:0004497">
    <property type="term" value="F:monooxygenase activity"/>
    <property type="evidence" value="ECO:0007669"/>
    <property type="project" value="UniProtKB-KW"/>
</dbReference>
<dbReference type="GO" id="GO:0006629">
    <property type="term" value="P:lipid metabolic process"/>
    <property type="evidence" value="ECO:0007669"/>
    <property type="project" value="UniProtKB-ARBA"/>
</dbReference>
<organism evidence="11 12">
    <name type="scientific">Acorus calamus</name>
    <name type="common">Sweet flag</name>
    <dbReference type="NCBI Taxonomy" id="4465"/>
    <lineage>
        <taxon>Eukaryota</taxon>
        <taxon>Viridiplantae</taxon>
        <taxon>Streptophyta</taxon>
        <taxon>Embryophyta</taxon>
        <taxon>Tracheophyta</taxon>
        <taxon>Spermatophyta</taxon>
        <taxon>Magnoliopsida</taxon>
        <taxon>Liliopsida</taxon>
        <taxon>Acoraceae</taxon>
        <taxon>Acorus</taxon>
    </lineage>
</organism>
<evidence type="ECO:0000256" key="5">
    <source>
        <dbReference type="ARBA" id="ARBA00022723"/>
    </source>
</evidence>
<dbReference type="Pfam" id="PF00067">
    <property type="entry name" value="p450"/>
    <property type="match status" value="1"/>
</dbReference>
<reference evidence="11" key="2">
    <citation type="submission" date="2023-06" db="EMBL/GenBank/DDBJ databases">
        <authorList>
            <person name="Ma L."/>
            <person name="Liu K.-W."/>
            <person name="Li Z."/>
            <person name="Hsiao Y.-Y."/>
            <person name="Qi Y."/>
            <person name="Fu T."/>
            <person name="Tang G."/>
            <person name="Zhang D."/>
            <person name="Sun W.-H."/>
            <person name="Liu D.-K."/>
            <person name="Li Y."/>
            <person name="Chen G.-Z."/>
            <person name="Liu X.-D."/>
            <person name="Liao X.-Y."/>
            <person name="Jiang Y.-T."/>
            <person name="Yu X."/>
            <person name="Hao Y."/>
            <person name="Huang J."/>
            <person name="Zhao X.-W."/>
            <person name="Ke S."/>
            <person name="Chen Y.-Y."/>
            <person name="Wu W.-L."/>
            <person name="Hsu J.-L."/>
            <person name="Lin Y.-F."/>
            <person name="Huang M.-D."/>
            <person name="Li C.-Y."/>
            <person name="Huang L."/>
            <person name="Wang Z.-W."/>
            <person name="Zhao X."/>
            <person name="Zhong W.-Y."/>
            <person name="Peng D.-H."/>
            <person name="Ahmad S."/>
            <person name="Lan S."/>
            <person name="Zhang J.-S."/>
            <person name="Tsai W.-C."/>
            <person name="Van De Peer Y."/>
            <person name="Liu Z.-J."/>
        </authorList>
    </citation>
    <scope>NUCLEOTIDE SEQUENCE</scope>
    <source>
        <strain evidence="11">CP</strain>
        <tissue evidence="11">Leaves</tissue>
    </source>
</reference>
<dbReference type="PANTHER" id="PTHR24282">
    <property type="entry name" value="CYTOCHROME P450 FAMILY MEMBER"/>
    <property type="match status" value="1"/>
</dbReference>
<comment type="subcellular location">
    <subcellularLocation>
        <location evidence="1">Membrane</location>
    </subcellularLocation>
</comment>
<dbReference type="PANTHER" id="PTHR24282:SF15">
    <property type="entry name" value="CYTOCHROME P450, FAMILY 715, SUBFAMILY A, POLYPEPTIDE 1"/>
    <property type="match status" value="1"/>
</dbReference>
<evidence type="ECO:0008006" key="13">
    <source>
        <dbReference type="Google" id="ProtNLM"/>
    </source>
</evidence>
<dbReference type="InterPro" id="IPR001128">
    <property type="entry name" value="Cyt_P450"/>
</dbReference>
<keyword evidence="10" id="KW-0472">Membrane</keyword>
<evidence type="ECO:0000256" key="10">
    <source>
        <dbReference type="ARBA" id="ARBA00023136"/>
    </source>
</evidence>
<evidence type="ECO:0000256" key="8">
    <source>
        <dbReference type="ARBA" id="ARBA00023004"/>
    </source>
</evidence>
<keyword evidence="5" id="KW-0479">Metal-binding</keyword>
<evidence type="ECO:0000256" key="2">
    <source>
        <dbReference type="ARBA" id="ARBA00010617"/>
    </source>
</evidence>
<keyword evidence="12" id="KW-1185">Reference proteome</keyword>
<reference evidence="11" key="1">
    <citation type="journal article" date="2023" name="Nat. Commun.">
        <title>Diploid and tetraploid genomes of Acorus and the evolution of monocots.</title>
        <authorList>
            <person name="Ma L."/>
            <person name="Liu K.W."/>
            <person name="Li Z."/>
            <person name="Hsiao Y.Y."/>
            <person name="Qi Y."/>
            <person name="Fu T."/>
            <person name="Tang G.D."/>
            <person name="Zhang D."/>
            <person name="Sun W.H."/>
            <person name="Liu D.K."/>
            <person name="Li Y."/>
            <person name="Chen G.Z."/>
            <person name="Liu X.D."/>
            <person name="Liao X.Y."/>
            <person name="Jiang Y.T."/>
            <person name="Yu X."/>
            <person name="Hao Y."/>
            <person name="Huang J."/>
            <person name="Zhao X.W."/>
            <person name="Ke S."/>
            <person name="Chen Y.Y."/>
            <person name="Wu W.L."/>
            <person name="Hsu J.L."/>
            <person name="Lin Y.F."/>
            <person name="Huang M.D."/>
            <person name="Li C.Y."/>
            <person name="Huang L."/>
            <person name="Wang Z.W."/>
            <person name="Zhao X."/>
            <person name="Zhong W.Y."/>
            <person name="Peng D.H."/>
            <person name="Ahmad S."/>
            <person name="Lan S."/>
            <person name="Zhang J.S."/>
            <person name="Tsai W.C."/>
            <person name="Van de Peer Y."/>
            <person name="Liu Z.J."/>
        </authorList>
    </citation>
    <scope>NUCLEOTIDE SEQUENCE</scope>
    <source>
        <strain evidence="11">CP</strain>
    </source>
</reference>
<dbReference type="InterPro" id="IPR050665">
    <property type="entry name" value="Cytochrome_P450_Monooxygen"/>
</dbReference>
<keyword evidence="6" id="KW-1133">Transmembrane helix</keyword>
<dbReference type="Gene3D" id="1.10.630.10">
    <property type="entry name" value="Cytochrome P450"/>
    <property type="match status" value="1"/>
</dbReference>
<dbReference type="GO" id="GO:0020037">
    <property type="term" value="F:heme binding"/>
    <property type="evidence" value="ECO:0007669"/>
    <property type="project" value="InterPro"/>
</dbReference>
<evidence type="ECO:0000256" key="1">
    <source>
        <dbReference type="ARBA" id="ARBA00004370"/>
    </source>
</evidence>
<evidence type="ECO:0000313" key="11">
    <source>
        <dbReference type="EMBL" id="KAK1283643.1"/>
    </source>
</evidence>
<dbReference type="Proteomes" id="UP001180020">
    <property type="component" value="Unassembled WGS sequence"/>
</dbReference>
<protein>
    <recommendedName>
        <fullName evidence="13">Cytochrome P450</fullName>
    </recommendedName>
</protein>
<comment type="caution">
    <text evidence="11">The sequence shown here is derived from an EMBL/GenBank/DDBJ whole genome shotgun (WGS) entry which is preliminary data.</text>
</comment>
<dbReference type="EMBL" id="JAUJYO010000021">
    <property type="protein sequence ID" value="KAK1283643.1"/>
    <property type="molecule type" value="Genomic_DNA"/>
</dbReference>
<dbReference type="InterPro" id="IPR036396">
    <property type="entry name" value="Cyt_P450_sf"/>
</dbReference>
<name>A0AAV9C5S9_ACOCL</name>
<evidence type="ECO:0000256" key="3">
    <source>
        <dbReference type="ARBA" id="ARBA00022617"/>
    </source>
</evidence>
<gene>
    <name evidence="11" type="ORF">QJS10_CPB21g00448</name>
</gene>
<dbReference type="GO" id="GO:0016705">
    <property type="term" value="F:oxidoreductase activity, acting on paired donors, with incorporation or reduction of molecular oxygen"/>
    <property type="evidence" value="ECO:0007669"/>
    <property type="project" value="InterPro"/>
</dbReference>
<dbReference type="GO" id="GO:0005506">
    <property type="term" value="F:iron ion binding"/>
    <property type="evidence" value="ECO:0007669"/>
    <property type="project" value="InterPro"/>
</dbReference>
<evidence type="ECO:0000256" key="4">
    <source>
        <dbReference type="ARBA" id="ARBA00022692"/>
    </source>
</evidence>
<keyword evidence="9" id="KW-0503">Monooxygenase</keyword>
<keyword evidence="3" id="KW-0349">Heme</keyword>